<evidence type="ECO:0000256" key="1">
    <source>
        <dbReference type="SAM" id="MobiDB-lite"/>
    </source>
</evidence>
<sequence>MVPIARFPSTLLARAIFNFINSKVGNLPSILFRENASLEKEYRRLAFFFRIRKSSSVDLSSSWRHFHHHSSSSDSFPRRGNKPISLGNENSNPRSQTFKRSCSYPQKFNRHKNLLSWKP</sequence>
<protein>
    <submittedName>
        <fullName evidence="2">Uncharacterized protein</fullName>
    </submittedName>
</protein>
<gene>
    <name evidence="2" type="ORF">GSOID_T00012601001</name>
</gene>
<keyword evidence="3" id="KW-1185">Reference proteome</keyword>
<dbReference type="InParanoid" id="E4XJ20"/>
<dbReference type="AlphaFoldDB" id="E4XJ20"/>
<feature type="compositionally biased region" description="Polar residues" evidence="1">
    <location>
        <begin position="87"/>
        <end position="102"/>
    </location>
</feature>
<evidence type="ECO:0000313" key="2">
    <source>
        <dbReference type="EMBL" id="CBY10463.1"/>
    </source>
</evidence>
<evidence type="ECO:0000313" key="3">
    <source>
        <dbReference type="Proteomes" id="UP000001307"/>
    </source>
</evidence>
<proteinExistence type="predicted"/>
<dbReference type="EMBL" id="FN653057">
    <property type="protein sequence ID" value="CBY10463.1"/>
    <property type="molecule type" value="Genomic_DNA"/>
</dbReference>
<feature type="region of interest" description="Disordered" evidence="1">
    <location>
        <begin position="58"/>
        <end position="102"/>
    </location>
</feature>
<accession>E4XJ20</accession>
<name>E4XJ20_OIKDI</name>
<reference evidence="2" key="1">
    <citation type="journal article" date="2010" name="Science">
        <title>Plasticity of animal genome architecture unmasked by rapid evolution of a pelagic tunicate.</title>
        <authorList>
            <person name="Denoeud F."/>
            <person name="Henriet S."/>
            <person name="Mungpakdee S."/>
            <person name="Aury J.M."/>
            <person name="Da Silva C."/>
            <person name="Brinkmann H."/>
            <person name="Mikhaleva J."/>
            <person name="Olsen L.C."/>
            <person name="Jubin C."/>
            <person name="Canestro C."/>
            <person name="Bouquet J.M."/>
            <person name="Danks G."/>
            <person name="Poulain J."/>
            <person name="Campsteijn C."/>
            <person name="Adamski M."/>
            <person name="Cross I."/>
            <person name="Yadetie F."/>
            <person name="Muffato M."/>
            <person name="Louis A."/>
            <person name="Butcher S."/>
            <person name="Tsagkogeorga G."/>
            <person name="Konrad A."/>
            <person name="Singh S."/>
            <person name="Jensen M.F."/>
            <person name="Cong E.H."/>
            <person name="Eikeseth-Otteraa H."/>
            <person name="Noel B."/>
            <person name="Anthouard V."/>
            <person name="Porcel B.M."/>
            <person name="Kachouri-Lafond R."/>
            <person name="Nishino A."/>
            <person name="Ugolini M."/>
            <person name="Chourrout P."/>
            <person name="Nishida H."/>
            <person name="Aasland R."/>
            <person name="Huzurbazar S."/>
            <person name="Westhof E."/>
            <person name="Delsuc F."/>
            <person name="Lehrach H."/>
            <person name="Reinhardt R."/>
            <person name="Weissenbach J."/>
            <person name="Roy S.W."/>
            <person name="Artiguenave F."/>
            <person name="Postlethwait J.H."/>
            <person name="Manak J.R."/>
            <person name="Thompson E.M."/>
            <person name="Jaillon O."/>
            <person name="Du Pasquier L."/>
            <person name="Boudinot P."/>
            <person name="Liberles D.A."/>
            <person name="Volff J.N."/>
            <person name="Philippe H."/>
            <person name="Lenhard B."/>
            <person name="Roest Crollius H."/>
            <person name="Wincker P."/>
            <person name="Chourrout D."/>
        </authorList>
    </citation>
    <scope>NUCLEOTIDE SEQUENCE [LARGE SCALE GENOMIC DNA]</scope>
</reference>
<dbReference type="Proteomes" id="UP000001307">
    <property type="component" value="Unassembled WGS sequence"/>
</dbReference>
<organism evidence="2">
    <name type="scientific">Oikopleura dioica</name>
    <name type="common">Tunicate</name>
    <dbReference type="NCBI Taxonomy" id="34765"/>
    <lineage>
        <taxon>Eukaryota</taxon>
        <taxon>Metazoa</taxon>
        <taxon>Chordata</taxon>
        <taxon>Tunicata</taxon>
        <taxon>Appendicularia</taxon>
        <taxon>Copelata</taxon>
        <taxon>Oikopleuridae</taxon>
        <taxon>Oikopleura</taxon>
    </lineage>
</organism>